<name>A0AA88W639_9ASTE</name>
<evidence type="ECO:0000256" key="3">
    <source>
        <dbReference type="ARBA" id="ARBA00022617"/>
    </source>
</evidence>
<reference evidence="12" key="1">
    <citation type="submission" date="2022-12" db="EMBL/GenBank/DDBJ databases">
        <title>Draft genome assemblies for two species of Escallonia (Escalloniales).</title>
        <authorList>
            <person name="Chanderbali A."/>
            <person name="Dervinis C."/>
            <person name="Anghel I."/>
            <person name="Soltis D."/>
            <person name="Soltis P."/>
            <person name="Zapata F."/>
        </authorList>
    </citation>
    <scope>NUCLEOTIDE SEQUENCE</scope>
    <source>
        <strain evidence="12">UCBG64.0493</strain>
        <tissue evidence="12">Leaf</tissue>
    </source>
</reference>
<dbReference type="InterPro" id="IPR017972">
    <property type="entry name" value="Cyt_P450_CS"/>
</dbReference>
<dbReference type="InterPro" id="IPR036396">
    <property type="entry name" value="Cyt_P450_sf"/>
</dbReference>
<dbReference type="Gene3D" id="1.10.630.10">
    <property type="entry name" value="Cytochrome P450"/>
    <property type="match status" value="1"/>
</dbReference>
<dbReference type="GO" id="GO:0016020">
    <property type="term" value="C:membrane"/>
    <property type="evidence" value="ECO:0007669"/>
    <property type="project" value="UniProtKB-SubCell"/>
</dbReference>
<keyword evidence="5 11" id="KW-0479">Metal-binding</keyword>
<evidence type="ECO:0000256" key="8">
    <source>
        <dbReference type="ARBA" id="ARBA00023004"/>
    </source>
</evidence>
<accession>A0AA88W639</accession>
<gene>
    <name evidence="12" type="ORF">RJ639_004849</name>
</gene>
<keyword evidence="9 11" id="KW-0503">Monooxygenase</keyword>
<keyword evidence="8 11" id="KW-0408">Iron</keyword>
<evidence type="ECO:0000256" key="2">
    <source>
        <dbReference type="ARBA" id="ARBA00010617"/>
    </source>
</evidence>
<evidence type="ECO:0000313" key="13">
    <source>
        <dbReference type="Proteomes" id="UP001188597"/>
    </source>
</evidence>
<dbReference type="AlphaFoldDB" id="A0AA88W639"/>
<evidence type="ECO:0000256" key="5">
    <source>
        <dbReference type="ARBA" id="ARBA00022723"/>
    </source>
</evidence>
<keyword evidence="3 11" id="KW-0349">Heme</keyword>
<dbReference type="SUPFAM" id="SSF48264">
    <property type="entry name" value="Cytochrome P450"/>
    <property type="match status" value="1"/>
</dbReference>
<evidence type="ECO:0000256" key="10">
    <source>
        <dbReference type="ARBA" id="ARBA00023136"/>
    </source>
</evidence>
<evidence type="ECO:0000256" key="9">
    <source>
        <dbReference type="ARBA" id="ARBA00023033"/>
    </source>
</evidence>
<dbReference type="PRINTS" id="PR00385">
    <property type="entry name" value="P450"/>
</dbReference>
<sequence length="140" mass="15910">MGWVMDETLRLYPSIPNLQRQAREDIRVDGALISKGTKMWIDVAMHHDQALWGNIVNEFRPERFKDDLYGGCKHKMGYLPFGFGGRICVGKSLTTMEYKIVLTLIPTRYSSGVRTKINGHLRNINNEEALGPEKASSPIM</sequence>
<dbReference type="PRINTS" id="PR00359">
    <property type="entry name" value="BP450"/>
</dbReference>
<dbReference type="PANTHER" id="PTHR24282:SF15">
    <property type="entry name" value="CYTOCHROME P450, FAMILY 715, SUBFAMILY A, POLYPEPTIDE 1"/>
    <property type="match status" value="1"/>
</dbReference>
<dbReference type="GO" id="GO:0016705">
    <property type="term" value="F:oxidoreductase activity, acting on paired donors, with incorporation or reduction of molecular oxygen"/>
    <property type="evidence" value="ECO:0007669"/>
    <property type="project" value="InterPro"/>
</dbReference>
<evidence type="ECO:0000256" key="6">
    <source>
        <dbReference type="ARBA" id="ARBA00022989"/>
    </source>
</evidence>
<keyword evidence="6" id="KW-1133">Transmembrane helix</keyword>
<keyword evidence="7 11" id="KW-0560">Oxidoreductase</keyword>
<keyword evidence="4" id="KW-0812">Transmembrane</keyword>
<dbReference type="PROSITE" id="PS00086">
    <property type="entry name" value="CYTOCHROME_P450"/>
    <property type="match status" value="1"/>
</dbReference>
<comment type="subcellular location">
    <subcellularLocation>
        <location evidence="1">Membrane</location>
    </subcellularLocation>
</comment>
<comment type="similarity">
    <text evidence="2 11">Belongs to the cytochrome P450 family.</text>
</comment>
<comment type="caution">
    <text evidence="12">The sequence shown here is derived from an EMBL/GenBank/DDBJ whole genome shotgun (WGS) entry which is preliminary data.</text>
</comment>
<organism evidence="12 13">
    <name type="scientific">Escallonia herrerae</name>
    <dbReference type="NCBI Taxonomy" id="1293975"/>
    <lineage>
        <taxon>Eukaryota</taxon>
        <taxon>Viridiplantae</taxon>
        <taxon>Streptophyta</taxon>
        <taxon>Embryophyta</taxon>
        <taxon>Tracheophyta</taxon>
        <taxon>Spermatophyta</taxon>
        <taxon>Magnoliopsida</taxon>
        <taxon>eudicotyledons</taxon>
        <taxon>Gunneridae</taxon>
        <taxon>Pentapetalae</taxon>
        <taxon>asterids</taxon>
        <taxon>campanulids</taxon>
        <taxon>Escalloniales</taxon>
        <taxon>Escalloniaceae</taxon>
        <taxon>Escallonia</taxon>
    </lineage>
</organism>
<evidence type="ECO:0000313" key="12">
    <source>
        <dbReference type="EMBL" id="KAK3017615.1"/>
    </source>
</evidence>
<dbReference type="InterPro" id="IPR002397">
    <property type="entry name" value="Cyt_P450_B"/>
</dbReference>
<dbReference type="GO" id="GO:0004497">
    <property type="term" value="F:monooxygenase activity"/>
    <property type="evidence" value="ECO:0007669"/>
    <property type="project" value="UniProtKB-KW"/>
</dbReference>
<dbReference type="PANTHER" id="PTHR24282">
    <property type="entry name" value="CYTOCHROME P450 FAMILY MEMBER"/>
    <property type="match status" value="1"/>
</dbReference>
<evidence type="ECO:0008006" key="14">
    <source>
        <dbReference type="Google" id="ProtNLM"/>
    </source>
</evidence>
<dbReference type="GO" id="GO:0005506">
    <property type="term" value="F:iron ion binding"/>
    <property type="evidence" value="ECO:0007669"/>
    <property type="project" value="InterPro"/>
</dbReference>
<dbReference type="InterPro" id="IPR050665">
    <property type="entry name" value="Cytochrome_P450_Monooxygen"/>
</dbReference>
<protein>
    <recommendedName>
        <fullName evidence="14">Cytochrome P450</fullName>
    </recommendedName>
</protein>
<evidence type="ECO:0000256" key="7">
    <source>
        <dbReference type="ARBA" id="ARBA00023002"/>
    </source>
</evidence>
<dbReference type="InterPro" id="IPR001128">
    <property type="entry name" value="Cyt_P450"/>
</dbReference>
<evidence type="ECO:0000256" key="4">
    <source>
        <dbReference type="ARBA" id="ARBA00022692"/>
    </source>
</evidence>
<evidence type="ECO:0000256" key="11">
    <source>
        <dbReference type="RuleBase" id="RU000461"/>
    </source>
</evidence>
<keyword evidence="13" id="KW-1185">Reference proteome</keyword>
<dbReference type="Proteomes" id="UP001188597">
    <property type="component" value="Unassembled WGS sequence"/>
</dbReference>
<keyword evidence="10" id="KW-0472">Membrane</keyword>
<evidence type="ECO:0000256" key="1">
    <source>
        <dbReference type="ARBA" id="ARBA00004370"/>
    </source>
</evidence>
<dbReference type="GO" id="GO:0020037">
    <property type="term" value="F:heme binding"/>
    <property type="evidence" value="ECO:0007669"/>
    <property type="project" value="InterPro"/>
</dbReference>
<dbReference type="EMBL" id="JAVXUP010000990">
    <property type="protein sequence ID" value="KAK3017615.1"/>
    <property type="molecule type" value="Genomic_DNA"/>
</dbReference>
<dbReference type="Pfam" id="PF00067">
    <property type="entry name" value="p450"/>
    <property type="match status" value="1"/>
</dbReference>
<proteinExistence type="inferred from homology"/>